<sequence>MSNRKWNIGIIVLFIIFACLLLSFLFSTMRIRGLLQPILSDSVSPGSSLHVVLISQELDNPYWRSIEQGAREASREYGMQLEYVGPFRINPNEQIKLLEKAIAAKADAVLLQGINDPRYRALIDKAVGIGIPVITVDTDEPDTRRLTYVGTDNLEAGKLMGELVAKAAGNGGSIAVLLGNELAPNQQLRLSGFRSVIQRHPNLSIVDVRSSNISRLQAAGVAEDILINSPKVRFMVGFSALDGIGALEASERVRPQELNIFAFDDLDETIEGIREGKIESTIIQQPYEIGFDAVSQLNDYLNGKTLPKQHFTAATVLDRSKISTGSEDNNR</sequence>
<evidence type="ECO:0000259" key="4">
    <source>
        <dbReference type="Pfam" id="PF13407"/>
    </source>
</evidence>
<keyword evidence="3" id="KW-0812">Transmembrane</keyword>
<dbReference type="PANTHER" id="PTHR30036">
    <property type="entry name" value="D-XYLOSE-BINDING PERIPLASMIC PROTEIN"/>
    <property type="match status" value="1"/>
</dbReference>
<dbReference type="OrthoDB" id="6196975at2"/>
<feature type="transmembrane region" description="Helical" evidence="3">
    <location>
        <begin position="6"/>
        <end position="26"/>
    </location>
</feature>
<evidence type="ECO:0000256" key="2">
    <source>
        <dbReference type="ARBA" id="ARBA00007639"/>
    </source>
</evidence>
<keyword evidence="3" id="KW-0472">Membrane</keyword>
<organism evidence="5 6">
    <name type="scientific">Paenibacillus prosopidis</name>
    <dbReference type="NCBI Taxonomy" id="630520"/>
    <lineage>
        <taxon>Bacteria</taxon>
        <taxon>Bacillati</taxon>
        <taxon>Bacillota</taxon>
        <taxon>Bacilli</taxon>
        <taxon>Bacillales</taxon>
        <taxon>Paenibacillaceae</taxon>
        <taxon>Paenibacillus</taxon>
    </lineage>
</organism>
<comment type="caution">
    <text evidence="5">The sequence shown here is derived from an EMBL/GenBank/DDBJ whole genome shotgun (WGS) entry which is preliminary data.</text>
</comment>
<reference evidence="5 6" key="1">
    <citation type="submission" date="2018-07" db="EMBL/GenBank/DDBJ databases">
        <title>Genomic Encyclopedia of Type Strains, Phase III (KMG-III): the genomes of soil and plant-associated and newly described type strains.</title>
        <authorList>
            <person name="Whitman W."/>
        </authorList>
    </citation>
    <scope>NUCLEOTIDE SEQUENCE [LARGE SCALE GENOMIC DNA]</scope>
    <source>
        <strain evidence="5 6">CECT 7506</strain>
    </source>
</reference>
<dbReference type="Gene3D" id="3.40.50.2300">
    <property type="match status" value="2"/>
</dbReference>
<comment type="similarity">
    <text evidence="2">Belongs to the bacterial solute-binding protein 2 family.</text>
</comment>
<protein>
    <submittedName>
        <fullName evidence="5">Ribose transport system substrate-binding protein</fullName>
    </submittedName>
</protein>
<evidence type="ECO:0000313" key="6">
    <source>
        <dbReference type="Proteomes" id="UP000252415"/>
    </source>
</evidence>
<keyword evidence="6" id="KW-1185">Reference proteome</keyword>
<accession>A0A368VX25</accession>
<feature type="domain" description="Periplasmic binding protein" evidence="4">
    <location>
        <begin position="52"/>
        <end position="304"/>
    </location>
</feature>
<dbReference type="GO" id="GO:0030246">
    <property type="term" value="F:carbohydrate binding"/>
    <property type="evidence" value="ECO:0007669"/>
    <property type="project" value="TreeGrafter"/>
</dbReference>
<dbReference type="CDD" id="cd06314">
    <property type="entry name" value="PBP1_tmGBP"/>
    <property type="match status" value="1"/>
</dbReference>
<evidence type="ECO:0000313" key="5">
    <source>
        <dbReference type="EMBL" id="RCW46492.1"/>
    </source>
</evidence>
<evidence type="ECO:0000256" key="1">
    <source>
        <dbReference type="ARBA" id="ARBA00004196"/>
    </source>
</evidence>
<dbReference type="Pfam" id="PF13407">
    <property type="entry name" value="Peripla_BP_4"/>
    <property type="match status" value="1"/>
</dbReference>
<proteinExistence type="inferred from homology"/>
<evidence type="ECO:0000256" key="3">
    <source>
        <dbReference type="SAM" id="Phobius"/>
    </source>
</evidence>
<dbReference type="PANTHER" id="PTHR30036:SF7">
    <property type="entry name" value="ABC TRANSPORTER PERIPLASMIC-BINDING PROTEIN YPHF"/>
    <property type="match status" value="1"/>
</dbReference>
<dbReference type="Proteomes" id="UP000252415">
    <property type="component" value="Unassembled WGS sequence"/>
</dbReference>
<gene>
    <name evidence="5" type="ORF">DFP97_109135</name>
</gene>
<dbReference type="GO" id="GO:0030288">
    <property type="term" value="C:outer membrane-bounded periplasmic space"/>
    <property type="evidence" value="ECO:0007669"/>
    <property type="project" value="TreeGrafter"/>
</dbReference>
<name>A0A368VX25_9BACL</name>
<dbReference type="EMBL" id="QPJD01000009">
    <property type="protein sequence ID" value="RCW46492.1"/>
    <property type="molecule type" value="Genomic_DNA"/>
</dbReference>
<dbReference type="AlphaFoldDB" id="A0A368VX25"/>
<dbReference type="InterPro" id="IPR025997">
    <property type="entry name" value="SBP_2_dom"/>
</dbReference>
<dbReference type="SUPFAM" id="SSF53822">
    <property type="entry name" value="Periplasmic binding protein-like I"/>
    <property type="match status" value="1"/>
</dbReference>
<dbReference type="PROSITE" id="PS51257">
    <property type="entry name" value="PROKAR_LIPOPROTEIN"/>
    <property type="match status" value="1"/>
</dbReference>
<dbReference type="InterPro" id="IPR028082">
    <property type="entry name" value="Peripla_BP_I"/>
</dbReference>
<comment type="subcellular location">
    <subcellularLocation>
        <location evidence="1">Cell envelope</location>
    </subcellularLocation>
</comment>
<dbReference type="RefSeq" id="WP_114381133.1">
    <property type="nucleotide sequence ID" value="NZ_QPJD01000009.1"/>
</dbReference>
<keyword evidence="3" id="KW-1133">Transmembrane helix</keyword>
<dbReference type="InterPro" id="IPR050555">
    <property type="entry name" value="Bact_Solute-Bind_Prot2"/>
</dbReference>